<dbReference type="InterPro" id="IPR045584">
    <property type="entry name" value="Pilin-like"/>
</dbReference>
<reference evidence="13" key="1">
    <citation type="submission" date="2023-07" db="EMBL/GenBank/DDBJ databases">
        <title>Genome content predicts the carbon catabolic preferences of heterotrophic bacteria.</title>
        <authorList>
            <person name="Gralka M."/>
        </authorList>
    </citation>
    <scope>NUCLEOTIDE SEQUENCE</scope>
    <source>
        <strain evidence="13">I2M16</strain>
    </source>
</reference>
<organism evidence="13 14">
    <name type="scientific">Neptunomonas phycophila</name>
    <dbReference type="NCBI Taxonomy" id="1572645"/>
    <lineage>
        <taxon>Bacteria</taxon>
        <taxon>Pseudomonadati</taxon>
        <taxon>Pseudomonadota</taxon>
        <taxon>Gammaproteobacteria</taxon>
        <taxon>Oceanospirillales</taxon>
        <taxon>Oceanospirillaceae</taxon>
        <taxon>Neptunomonas</taxon>
    </lineage>
</organism>
<name>A0AAW7XJ24_9GAMM</name>
<evidence type="ECO:0000256" key="8">
    <source>
        <dbReference type="ARBA" id="ARBA00023136"/>
    </source>
</evidence>
<evidence type="ECO:0000313" key="14">
    <source>
        <dbReference type="Proteomes" id="UP001169862"/>
    </source>
</evidence>
<feature type="domain" description="General secretion pathway GspH" evidence="12">
    <location>
        <begin position="44"/>
        <end position="151"/>
    </location>
</feature>
<comment type="subcellular location">
    <subcellularLocation>
        <location evidence="1">Cell inner membrane</location>
        <topology evidence="1">Single-pass membrane protein</topology>
    </subcellularLocation>
</comment>
<dbReference type="Pfam" id="PF12019">
    <property type="entry name" value="GspH"/>
    <property type="match status" value="1"/>
</dbReference>
<dbReference type="Proteomes" id="UP001169862">
    <property type="component" value="Unassembled WGS sequence"/>
</dbReference>
<evidence type="ECO:0000256" key="4">
    <source>
        <dbReference type="ARBA" id="ARBA00022481"/>
    </source>
</evidence>
<comment type="similarity">
    <text evidence="9">Belongs to the GSP H family.</text>
</comment>
<dbReference type="GO" id="GO:0015627">
    <property type="term" value="C:type II protein secretion system complex"/>
    <property type="evidence" value="ECO:0007669"/>
    <property type="project" value="InterPro"/>
</dbReference>
<keyword evidence="4" id="KW-0488">Methylation</keyword>
<protein>
    <recommendedName>
        <fullName evidence="2">Type II secretion system protein H</fullName>
    </recommendedName>
    <alternativeName>
        <fullName evidence="10">General secretion pathway protein H</fullName>
    </alternativeName>
</protein>
<feature type="transmembrane region" description="Helical" evidence="11">
    <location>
        <begin position="12"/>
        <end position="30"/>
    </location>
</feature>
<dbReference type="InterPro" id="IPR012902">
    <property type="entry name" value="N_methyl_site"/>
</dbReference>
<keyword evidence="3" id="KW-1003">Cell membrane</keyword>
<evidence type="ECO:0000259" key="12">
    <source>
        <dbReference type="Pfam" id="PF12019"/>
    </source>
</evidence>
<evidence type="ECO:0000256" key="7">
    <source>
        <dbReference type="ARBA" id="ARBA00022989"/>
    </source>
</evidence>
<keyword evidence="8 11" id="KW-0472">Membrane</keyword>
<keyword evidence="5" id="KW-0997">Cell inner membrane</keyword>
<keyword evidence="7 11" id="KW-1133">Transmembrane helix</keyword>
<evidence type="ECO:0000256" key="10">
    <source>
        <dbReference type="ARBA" id="ARBA00030775"/>
    </source>
</evidence>
<dbReference type="AlphaFoldDB" id="A0AAW7XJ24"/>
<dbReference type="NCBIfam" id="TIGR02532">
    <property type="entry name" value="IV_pilin_GFxxxE"/>
    <property type="match status" value="1"/>
</dbReference>
<dbReference type="RefSeq" id="WP_303549094.1">
    <property type="nucleotide sequence ID" value="NZ_JAUOPG010000003.1"/>
</dbReference>
<comment type="caution">
    <text evidence="13">The sequence shown here is derived from an EMBL/GenBank/DDBJ whole genome shotgun (WGS) entry which is preliminary data.</text>
</comment>
<evidence type="ECO:0000256" key="1">
    <source>
        <dbReference type="ARBA" id="ARBA00004377"/>
    </source>
</evidence>
<dbReference type="GO" id="GO:0015628">
    <property type="term" value="P:protein secretion by the type II secretion system"/>
    <property type="evidence" value="ECO:0007669"/>
    <property type="project" value="InterPro"/>
</dbReference>
<accession>A0AAW7XJ24</accession>
<dbReference type="Pfam" id="PF07963">
    <property type="entry name" value="N_methyl"/>
    <property type="match status" value="1"/>
</dbReference>
<dbReference type="Gene3D" id="3.55.40.10">
    <property type="entry name" value="minor pseudopilin epsh domain"/>
    <property type="match status" value="1"/>
</dbReference>
<dbReference type="GO" id="GO:0005886">
    <property type="term" value="C:plasma membrane"/>
    <property type="evidence" value="ECO:0007669"/>
    <property type="project" value="UniProtKB-SubCell"/>
</dbReference>
<evidence type="ECO:0000256" key="3">
    <source>
        <dbReference type="ARBA" id="ARBA00022475"/>
    </source>
</evidence>
<gene>
    <name evidence="13" type="ORF">Q4490_05235</name>
</gene>
<evidence type="ECO:0000313" key="13">
    <source>
        <dbReference type="EMBL" id="MDO6452963.1"/>
    </source>
</evidence>
<evidence type="ECO:0000256" key="9">
    <source>
        <dbReference type="ARBA" id="ARBA00025772"/>
    </source>
</evidence>
<sequence length="166" mass="17514">MRLMRGFTLIELMVTIAVLAIIVTIGIPGFSNLIRNTTASGLSNDMVGAFQFARSEAVNRNERVGVCSGQTVAACGAGWTNGWIVFVVSDGAILRRWEAPDSDAIINQDAGANSTIIFGGDGRAVSATNINMNIDGCTDNEERVLSINTLGRVSIRRVACATSSSS</sequence>
<dbReference type="InterPro" id="IPR022346">
    <property type="entry name" value="T2SS_GspH"/>
</dbReference>
<dbReference type="SUPFAM" id="SSF54523">
    <property type="entry name" value="Pili subunits"/>
    <property type="match status" value="1"/>
</dbReference>
<evidence type="ECO:0000256" key="5">
    <source>
        <dbReference type="ARBA" id="ARBA00022519"/>
    </source>
</evidence>
<proteinExistence type="inferred from homology"/>
<evidence type="ECO:0000256" key="6">
    <source>
        <dbReference type="ARBA" id="ARBA00022692"/>
    </source>
</evidence>
<dbReference type="EMBL" id="JAUOPG010000003">
    <property type="protein sequence ID" value="MDO6452963.1"/>
    <property type="molecule type" value="Genomic_DNA"/>
</dbReference>
<dbReference type="PROSITE" id="PS00409">
    <property type="entry name" value="PROKAR_NTER_METHYL"/>
    <property type="match status" value="1"/>
</dbReference>
<evidence type="ECO:0000256" key="2">
    <source>
        <dbReference type="ARBA" id="ARBA00021549"/>
    </source>
</evidence>
<keyword evidence="6 11" id="KW-0812">Transmembrane</keyword>
<evidence type="ECO:0000256" key="11">
    <source>
        <dbReference type="SAM" id="Phobius"/>
    </source>
</evidence>